<keyword evidence="7" id="KW-0804">Transcription</keyword>
<dbReference type="OMA" id="HTENMHS"/>
<dbReference type="InterPro" id="IPR013087">
    <property type="entry name" value="Znf_C2H2_type"/>
</dbReference>
<comment type="subcellular location">
    <subcellularLocation>
        <location evidence="1">Nucleus</location>
    </subcellularLocation>
</comment>
<dbReference type="PROSITE" id="PS50157">
    <property type="entry name" value="ZINC_FINGER_C2H2_2"/>
    <property type="match status" value="5"/>
</dbReference>
<evidence type="ECO:0000256" key="6">
    <source>
        <dbReference type="ARBA" id="ARBA00023015"/>
    </source>
</evidence>
<evidence type="ECO:0000313" key="11">
    <source>
        <dbReference type="EMBL" id="VDM58256.1"/>
    </source>
</evidence>
<keyword evidence="8" id="KW-0539">Nucleus</keyword>
<evidence type="ECO:0000256" key="1">
    <source>
        <dbReference type="ARBA" id="ARBA00004123"/>
    </source>
</evidence>
<dbReference type="Pfam" id="PF00096">
    <property type="entry name" value="zf-C2H2"/>
    <property type="match status" value="2"/>
</dbReference>
<keyword evidence="6" id="KW-0805">Transcription regulation</keyword>
<evidence type="ECO:0000259" key="10">
    <source>
        <dbReference type="PROSITE" id="PS50157"/>
    </source>
</evidence>
<dbReference type="Pfam" id="PF12874">
    <property type="entry name" value="zf-met"/>
    <property type="match status" value="1"/>
</dbReference>
<feature type="domain" description="C2H2-type" evidence="10">
    <location>
        <begin position="98"/>
        <end position="125"/>
    </location>
</feature>
<dbReference type="Gene3D" id="3.30.160.60">
    <property type="entry name" value="Classic Zinc Finger"/>
    <property type="match status" value="4"/>
</dbReference>
<organism evidence="13">
    <name type="scientific">Angiostrongylus costaricensis</name>
    <name type="common">Nematode worm</name>
    <dbReference type="NCBI Taxonomy" id="334426"/>
    <lineage>
        <taxon>Eukaryota</taxon>
        <taxon>Metazoa</taxon>
        <taxon>Ecdysozoa</taxon>
        <taxon>Nematoda</taxon>
        <taxon>Chromadorea</taxon>
        <taxon>Rhabditida</taxon>
        <taxon>Rhabditina</taxon>
        <taxon>Rhabditomorpha</taxon>
        <taxon>Strongyloidea</taxon>
        <taxon>Metastrongylidae</taxon>
        <taxon>Angiostrongylus</taxon>
    </lineage>
</organism>
<dbReference type="GO" id="GO:0005634">
    <property type="term" value="C:nucleus"/>
    <property type="evidence" value="ECO:0007669"/>
    <property type="project" value="UniProtKB-SubCell"/>
</dbReference>
<dbReference type="PANTHER" id="PTHR47772">
    <property type="entry name" value="ZINC FINGER PROTEIN 200"/>
    <property type="match status" value="1"/>
</dbReference>
<dbReference type="AlphaFoldDB" id="A0A0R3PNL9"/>
<keyword evidence="2" id="KW-0479">Metal-binding</keyword>
<evidence type="ECO:0000256" key="5">
    <source>
        <dbReference type="ARBA" id="ARBA00022833"/>
    </source>
</evidence>
<proteinExistence type="predicted"/>
<sequence length="152" mass="17708">MSGKLTSYHDHQCLTCGRLFHHEGNLLLHIDRMHSGTRAFLCTQSECHKTFPSAELLRKHIRNTHQTDRLKCSTCDMVYSTSSALRRHERTHSNTRRYVCSRCGAGFDLSEPYKIHLRQHDGIQPYSCSICSKRFTSRAVCRRHRMSRLCVN</sequence>
<evidence type="ECO:0000256" key="7">
    <source>
        <dbReference type="ARBA" id="ARBA00023163"/>
    </source>
</evidence>
<dbReference type="PANTHER" id="PTHR47772:SF1">
    <property type="entry name" value="ZINC FINGER PROTEIN 200"/>
    <property type="match status" value="1"/>
</dbReference>
<evidence type="ECO:0000256" key="4">
    <source>
        <dbReference type="ARBA" id="ARBA00022771"/>
    </source>
</evidence>
<evidence type="ECO:0000256" key="9">
    <source>
        <dbReference type="PROSITE-ProRule" id="PRU00042"/>
    </source>
</evidence>
<reference evidence="13" key="1">
    <citation type="submission" date="2017-02" db="UniProtKB">
        <authorList>
            <consortium name="WormBaseParasite"/>
        </authorList>
    </citation>
    <scope>IDENTIFICATION</scope>
</reference>
<feature type="domain" description="C2H2-type" evidence="10">
    <location>
        <begin position="70"/>
        <end position="97"/>
    </location>
</feature>
<dbReference type="Proteomes" id="UP000267027">
    <property type="component" value="Unassembled WGS sequence"/>
</dbReference>
<gene>
    <name evidence="11" type="ORF">ACOC_LOCUS6671</name>
</gene>
<dbReference type="EMBL" id="UYYA01003967">
    <property type="protein sequence ID" value="VDM58256.1"/>
    <property type="molecule type" value="Genomic_DNA"/>
</dbReference>
<accession>A0A0R3PNL9</accession>
<name>A0A0R3PNL9_ANGCS</name>
<dbReference type="InterPro" id="IPR050636">
    <property type="entry name" value="C2H2-ZF_domain-containing"/>
</dbReference>
<feature type="domain" description="C2H2-type" evidence="10">
    <location>
        <begin position="126"/>
        <end position="152"/>
    </location>
</feature>
<dbReference type="SMART" id="SM00355">
    <property type="entry name" value="ZnF_C2H2"/>
    <property type="match status" value="5"/>
</dbReference>
<reference evidence="11 12" key="2">
    <citation type="submission" date="2018-11" db="EMBL/GenBank/DDBJ databases">
        <authorList>
            <consortium name="Pathogen Informatics"/>
        </authorList>
    </citation>
    <scope>NUCLEOTIDE SEQUENCE [LARGE SCALE GENOMIC DNA]</scope>
    <source>
        <strain evidence="11 12">Costa Rica</strain>
    </source>
</reference>
<dbReference type="InterPro" id="IPR036236">
    <property type="entry name" value="Znf_C2H2_sf"/>
</dbReference>
<protein>
    <submittedName>
        <fullName evidence="13">Zinc finger, C2H2 type</fullName>
    </submittedName>
</protein>
<evidence type="ECO:0000313" key="12">
    <source>
        <dbReference type="Proteomes" id="UP000267027"/>
    </source>
</evidence>
<keyword evidence="4 9" id="KW-0863">Zinc-finger</keyword>
<dbReference type="STRING" id="334426.A0A0R3PNL9"/>
<dbReference type="SUPFAM" id="SSF57667">
    <property type="entry name" value="beta-beta-alpha zinc fingers"/>
    <property type="match status" value="3"/>
</dbReference>
<evidence type="ECO:0000256" key="8">
    <source>
        <dbReference type="ARBA" id="ARBA00023242"/>
    </source>
</evidence>
<keyword evidence="5" id="KW-0862">Zinc</keyword>
<feature type="domain" description="C2H2-type" evidence="10">
    <location>
        <begin position="11"/>
        <end position="39"/>
    </location>
</feature>
<keyword evidence="12" id="KW-1185">Reference proteome</keyword>
<dbReference type="OrthoDB" id="5785100at2759"/>
<dbReference type="GO" id="GO:0008270">
    <property type="term" value="F:zinc ion binding"/>
    <property type="evidence" value="ECO:0007669"/>
    <property type="project" value="UniProtKB-KW"/>
</dbReference>
<dbReference type="PROSITE" id="PS00028">
    <property type="entry name" value="ZINC_FINGER_C2H2_1"/>
    <property type="match status" value="4"/>
</dbReference>
<evidence type="ECO:0000313" key="13">
    <source>
        <dbReference type="WBParaSite" id="ACOC_0000667001-mRNA-1"/>
    </source>
</evidence>
<evidence type="ECO:0000256" key="3">
    <source>
        <dbReference type="ARBA" id="ARBA00022737"/>
    </source>
</evidence>
<keyword evidence="3" id="KW-0677">Repeat</keyword>
<dbReference type="WBParaSite" id="ACOC_0000667001-mRNA-1">
    <property type="protein sequence ID" value="ACOC_0000667001-mRNA-1"/>
    <property type="gene ID" value="ACOC_0000667001"/>
</dbReference>
<feature type="domain" description="C2H2-type" evidence="10">
    <location>
        <begin position="40"/>
        <end position="70"/>
    </location>
</feature>
<evidence type="ECO:0000256" key="2">
    <source>
        <dbReference type="ARBA" id="ARBA00022723"/>
    </source>
</evidence>